<feature type="non-terminal residue" evidence="1">
    <location>
        <position position="1"/>
    </location>
</feature>
<organism evidence="1 2">
    <name type="scientific">Dillenia turbinata</name>
    <dbReference type="NCBI Taxonomy" id="194707"/>
    <lineage>
        <taxon>Eukaryota</taxon>
        <taxon>Viridiplantae</taxon>
        <taxon>Streptophyta</taxon>
        <taxon>Embryophyta</taxon>
        <taxon>Tracheophyta</taxon>
        <taxon>Spermatophyta</taxon>
        <taxon>Magnoliopsida</taxon>
        <taxon>eudicotyledons</taxon>
        <taxon>Gunneridae</taxon>
        <taxon>Pentapetalae</taxon>
        <taxon>Dilleniales</taxon>
        <taxon>Dilleniaceae</taxon>
        <taxon>Dillenia</taxon>
    </lineage>
</organism>
<proteinExistence type="predicted"/>
<sequence length="232" mass="25988">IPSVAKSGVESKLAIFEIINGRAHGLFSDAADGISTSAWFMPIFVLLLGQRNPLLSDVNIFLLYPGSDDFPKSKGTISTRNRHIYLKLKDIMIAKKQRIASILIESRTYPINCTRVGDFNLHVRLCGWKDDDFGIVVLLTRWLGGFVIKAHDMKISLLETDFYTPYFQAKKKKKSCKPTKALVQGKLTSMYHYKFSKANNGFCKSLLNSKGNGSEDCVLVEKTHSFHTSSMG</sequence>
<accession>A0AAN8UCS8</accession>
<keyword evidence="2" id="KW-1185">Reference proteome</keyword>
<evidence type="ECO:0000313" key="2">
    <source>
        <dbReference type="Proteomes" id="UP001370490"/>
    </source>
</evidence>
<gene>
    <name evidence="1" type="ORF">RJ641_022581</name>
</gene>
<name>A0AAN8UCS8_9MAGN</name>
<dbReference type="EMBL" id="JBAMMX010000027">
    <property type="protein sequence ID" value="KAK6912980.1"/>
    <property type="molecule type" value="Genomic_DNA"/>
</dbReference>
<dbReference type="Proteomes" id="UP001370490">
    <property type="component" value="Unassembled WGS sequence"/>
</dbReference>
<protein>
    <submittedName>
        <fullName evidence="1">Uncharacterized protein</fullName>
    </submittedName>
</protein>
<reference evidence="1 2" key="1">
    <citation type="submission" date="2023-12" db="EMBL/GenBank/DDBJ databases">
        <title>A high-quality genome assembly for Dillenia turbinata (Dilleniales).</title>
        <authorList>
            <person name="Chanderbali A."/>
        </authorList>
    </citation>
    <scope>NUCLEOTIDE SEQUENCE [LARGE SCALE GENOMIC DNA]</scope>
    <source>
        <strain evidence="1">LSX21</strain>
        <tissue evidence="1">Leaf</tissue>
    </source>
</reference>
<evidence type="ECO:0000313" key="1">
    <source>
        <dbReference type="EMBL" id="KAK6912980.1"/>
    </source>
</evidence>
<comment type="caution">
    <text evidence="1">The sequence shown here is derived from an EMBL/GenBank/DDBJ whole genome shotgun (WGS) entry which is preliminary data.</text>
</comment>
<dbReference type="AlphaFoldDB" id="A0AAN8UCS8"/>